<evidence type="ECO:0008006" key="4">
    <source>
        <dbReference type="Google" id="ProtNLM"/>
    </source>
</evidence>
<keyword evidence="3" id="KW-1185">Reference proteome</keyword>
<dbReference type="GO" id="GO:0005634">
    <property type="term" value="C:nucleus"/>
    <property type="evidence" value="ECO:0007669"/>
    <property type="project" value="TreeGrafter"/>
</dbReference>
<reference evidence="2 3" key="1">
    <citation type="journal article" date="2017" name="Mycologia">
        <title>Bifiguratus adelaidae, gen. et sp. nov., a new member of Mucoromycotina in endophytic and soil-dwelling habitats.</title>
        <authorList>
            <person name="Torres-Cruz T.J."/>
            <person name="Billingsley Tobias T.L."/>
            <person name="Almatruk M."/>
            <person name="Hesse C."/>
            <person name="Kuske C.R."/>
            <person name="Desiro A."/>
            <person name="Benucci G.M."/>
            <person name="Bonito G."/>
            <person name="Stajich J.E."/>
            <person name="Dunlap C."/>
            <person name="Arnold A.E."/>
            <person name="Porras-Alfaro A."/>
        </authorList>
    </citation>
    <scope>NUCLEOTIDE SEQUENCE [LARGE SCALE GENOMIC DNA]</scope>
    <source>
        <strain evidence="2 3">AZ0501</strain>
    </source>
</reference>
<evidence type="ECO:0000313" key="3">
    <source>
        <dbReference type="Proteomes" id="UP000242875"/>
    </source>
</evidence>
<dbReference type="Proteomes" id="UP000242875">
    <property type="component" value="Unassembled WGS sequence"/>
</dbReference>
<dbReference type="Pfam" id="PF10309">
    <property type="entry name" value="NCBP3"/>
    <property type="match status" value="1"/>
</dbReference>
<dbReference type="EMBL" id="MVBO01000002">
    <property type="protein sequence ID" value="OZJ06622.1"/>
    <property type="molecule type" value="Genomic_DNA"/>
</dbReference>
<dbReference type="InterPro" id="IPR012677">
    <property type="entry name" value="Nucleotide-bd_a/b_plait_sf"/>
</dbReference>
<feature type="compositionally biased region" description="Basic and acidic residues" evidence="1">
    <location>
        <begin position="153"/>
        <end position="164"/>
    </location>
</feature>
<comment type="caution">
    <text evidence="2">The sequence shown here is derived from an EMBL/GenBank/DDBJ whole genome shotgun (WGS) entry which is preliminary data.</text>
</comment>
<dbReference type="PANTHER" id="PTHR16291:SF0">
    <property type="entry name" value="NUCLEAR CAP-BINDING PROTEIN SUBUNIT 3"/>
    <property type="match status" value="1"/>
</dbReference>
<sequence>MADTMEAVESMDIDLDPVLMPEDFDDEDPTTDTLSSTSKPTTDTKADTTTPVPENETRKDTLYATGTDDMSTEQVMEYFTSQHHDPIHIEWIDDAHCNVCFATEEAAKKALAELQKLQVEPKQRLLTLRYATLSDVKQKGAAARSRYYLLHGEGGKSRESEERQSRRRRAGPYDRRSRHSRHHRSNERLDGVSADFETRWTEAADGASRPRGTVYSRLGKRVEAEADLDALPIPERLRGRLGKKVT</sequence>
<evidence type="ECO:0000313" key="2">
    <source>
        <dbReference type="EMBL" id="OZJ06622.1"/>
    </source>
</evidence>
<dbReference type="GO" id="GO:0000340">
    <property type="term" value="F:RNA 7-methylguanosine cap binding"/>
    <property type="evidence" value="ECO:0007669"/>
    <property type="project" value="InterPro"/>
</dbReference>
<feature type="region of interest" description="Disordered" evidence="1">
    <location>
        <begin position="1"/>
        <end position="59"/>
    </location>
</feature>
<name>A0A261Y7M8_9FUNG</name>
<dbReference type="InterPro" id="IPR035979">
    <property type="entry name" value="RBD_domain_sf"/>
</dbReference>
<protein>
    <recommendedName>
        <fullName evidence="4">RRM domain-containing protein</fullName>
    </recommendedName>
</protein>
<dbReference type="SUPFAM" id="SSF54928">
    <property type="entry name" value="RNA-binding domain, RBD"/>
    <property type="match status" value="1"/>
</dbReference>
<feature type="compositionally biased region" description="Basic residues" evidence="1">
    <location>
        <begin position="165"/>
        <end position="185"/>
    </location>
</feature>
<organism evidence="2 3">
    <name type="scientific">Bifiguratus adelaidae</name>
    <dbReference type="NCBI Taxonomy" id="1938954"/>
    <lineage>
        <taxon>Eukaryota</taxon>
        <taxon>Fungi</taxon>
        <taxon>Fungi incertae sedis</taxon>
        <taxon>Mucoromycota</taxon>
        <taxon>Mucoromycotina</taxon>
        <taxon>Endogonomycetes</taxon>
        <taxon>Endogonales</taxon>
        <taxon>Endogonales incertae sedis</taxon>
        <taxon>Bifiguratus</taxon>
    </lineage>
</organism>
<dbReference type="GO" id="GO:0003729">
    <property type="term" value="F:mRNA binding"/>
    <property type="evidence" value="ECO:0007669"/>
    <property type="project" value="InterPro"/>
</dbReference>
<dbReference type="Gene3D" id="3.30.70.330">
    <property type="match status" value="1"/>
</dbReference>
<feature type="compositionally biased region" description="Low complexity" evidence="1">
    <location>
        <begin position="31"/>
        <end position="51"/>
    </location>
</feature>
<evidence type="ECO:0000256" key="1">
    <source>
        <dbReference type="SAM" id="MobiDB-lite"/>
    </source>
</evidence>
<dbReference type="CDD" id="cd00590">
    <property type="entry name" value="RRM_SF"/>
    <property type="match status" value="1"/>
</dbReference>
<gene>
    <name evidence="2" type="ORF">BZG36_00374</name>
</gene>
<dbReference type="AlphaFoldDB" id="A0A261Y7M8"/>
<dbReference type="InterPro" id="IPR019416">
    <property type="entry name" value="NCBP3"/>
</dbReference>
<proteinExistence type="predicted"/>
<dbReference type="PANTHER" id="PTHR16291">
    <property type="entry name" value="NUCLEAR CAP-BINDING PROTEIN SUBUNIT 3"/>
    <property type="match status" value="1"/>
</dbReference>
<dbReference type="OrthoDB" id="422106at2759"/>
<accession>A0A261Y7M8</accession>
<feature type="region of interest" description="Disordered" evidence="1">
    <location>
        <begin position="153"/>
        <end position="192"/>
    </location>
</feature>